<organism evidence="2 3">
    <name type="scientific">Acaromyces ingoldii</name>
    <dbReference type="NCBI Taxonomy" id="215250"/>
    <lineage>
        <taxon>Eukaryota</taxon>
        <taxon>Fungi</taxon>
        <taxon>Dikarya</taxon>
        <taxon>Basidiomycota</taxon>
        <taxon>Ustilaginomycotina</taxon>
        <taxon>Exobasidiomycetes</taxon>
        <taxon>Exobasidiales</taxon>
        <taxon>Cryptobasidiaceae</taxon>
        <taxon>Acaromyces</taxon>
    </lineage>
</organism>
<keyword evidence="1" id="KW-0732">Signal</keyword>
<reference evidence="2 3" key="1">
    <citation type="journal article" date="2018" name="Mol. Biol. Evol.">
        <title>Broad Genomic Sampling Reveals a Smut Pathogenic Ancestry of the Fungal Clade Ustilaginomycotina.</title>
        <authorList>
            <person name="Kijpornyongpan T."/>
            <person name="Mondo S.J."/>
            <person name="Barry K."/>
            <person name="Sandor L."/>
            <person name="Lee J."/>
            <person name="Lipzen A."/>
            <person name="Pangilinan J."/>
            <person name="LaButti K."/>
            <person name="Hainaut M."/>
            <person name="Henrissat B."/>
            <person name="Grigoriev I.V."/>
            <person name="Spatafora J.W."/>
            <person name="Aime M.C."/>
        </authorList>
    </citation>
    <scope>NUCLEOTIDE SEQUENCE [LARGE SCALE GENOMIC DNA]</scope>
    <source>
        <strain evidence="2 3">MCA 4198</strain>
    </source>
</reference>
<evidence type="ECO:0000256" key="1">
    <source>
        <dbReference type="SAM" id="SignalP"/>
    </source>
</evidence>
<protein>
    <submittedName>
        <fullName evidence="2">Uncharacterized protein</fullName>
    </submittedName>
</protein>
<dbReference type="InParanoid" id="A0A316YU73"/>
<keyword evidence="3" id="KW-1185">Reference proteome</keyword>
<gene>
    <name evidence="2" type="ORF">FA10DRAFT_289940</name>
</gene>
<name>A0A316YU73_9BASI</name>
<proteinExistence type="predicted"/>
<dbReference type="RefSeq" id="XP_025380017.1">
    <property type="nucleotide sequence ID" value="XM_025524329.1"/>
</dbReference>
<evidence type="ECO:0000313" key="2">
    <source>
        <dbReference type="EMBL" id="PWN92819.1"/>
    </source>
</evidence>
<dbReference type="EMBL" id="KZ819634">
    <property type="protein sequence ID" value="PWN92819.1"/>
    <property type="molecule type" value="Genomic_DNA"/>
</dbReference>
<feature type="signal peptide" evidence="1">
    <location>
        <begin position="1"/>
        <end position="22"/>
    </location>
</feature>
<sequence length="574" mass="60650">MRLSFLPPAFMAFLALLVVVEANEALDVRATSKRPSIVSGNRKSHPQKMMATTCSRFRDACVKAALAGKSTGKHAIVYDCYKKAPKNTQYHFNCHIGRKDYTQKALRKFSGGTTSTSYTAVSTTTKTVSTETDLTSTTATFSSTQTDTETATTTDEFNTTTTTTVDETATVPETTVESTTEQISPIASFTITETSTLSVPTTIVLTNTVTTTSTSTSYSSVGDIFPVIDYQIATTSPARRASRLDGSSFCKAYSSACSRQCARVNSTPKHQVCQQKSGGRVSLSCVCKNKTLETQHALADIGDDQHVSVVSTIATSSATATVTSTVVIPTTVVATETTTSTSHVPVTSTVVSTVTSTGTVTATSTSSTTSTASETATVTVPVETTTVTETATAVASTIVVIAPTGVVKATYTNGEQPRYVSRQDTTNRGLNTLVLDSAQAEPVMMVYDAPTNTYALQYVTGGLYLSCEVGTTMTTGTYGFFVSAAGRDAGPSGGAGPWQGRPYESYCFSVAANSITQATIPIQAVWIQPDGTKFNPVYISDNYEDPNRYIIVAGMDGQFGTDLPTVTMALIPQA</sequence>
<accession>A0A316YU73</accession>
<dbReference type="GeneID" id="37046245"/>
<evidence type="ECO:0000313" key="3">
    <source>
        <dbReference type="Proteomes" id="UP000245768"/>
    </source>
</evidence>
<dbReference type="AlphaFoldDB" id="A0A316YU73"/>
<feature type="chain" id="PRO_5016403240" evidence="1">
    <location>
        <begin position="23"/>
        <end position="574"/>
    </location>
</feature>
<dbReference type="Proteomes" id="UP000245768">
    <property type="component" value="Unassembled WGS sequence"/>
</dbReference>